<organism evidence="13 14">
    <name type="scientific">Caldimonas brevitalea</name>
    <dbReference type="NCBI Taxonomy" id="413882"/>
    <lineage>
        <taxon>Bacteria</taxon>
        <taxon>Pseudomonadati</taxon>
        <taxon>Pseudomonadota</taxon>
        <taxon>Betaproteobacteria</taxon>
        <taxon>Burkholderiales</taxon>
        <taxon>Sphaerotilaceae</taxon>
        <taxon>Caldimonas</taxon>
    </lineage>
</organism>
<dbReference type="GO" id="GO:0005886">
    <property type="term" value="C:plasma membrane"/>
    <property type="evidence" value="ECO:0007669"/>
    <property type="project" value="UniProtKB-SubCell"/>
</dbReference>
<comment type="similarity">
    <text evidence="2 9">Belongs to the membrane fusion protein (MFP) (TC 8.A.1) family.</text>
</comment>
<keyword evidence="5 9" id="KW-0997">Cell inner membrane</keyword>
<evidence type="ECO:0000256" key="3">
    <source>
        <dbReference type="ARBA" id="ARBA00022448"/>
    </source>
</evidence>
<sequence>MSTTTTSPQAMGPRHPVLELLARYKAVFQAAWAVRHELAGPKRLADEAAFLPAALSLQETPVHPAPRRTALVICALFLIALVWSIVGEIDIVAVGQGRIVVSERTKVIQPLETSVIKNILVKDGDAVQAGQVLVELDSTVATADQSSIEQQLASASSEAARTAALLKALEGRGAPRLPADNVAAFDRRSAEAQLDAEWSDIRAKVAKLDAEHSRRSAEIATVEASLAKLNATLPLVRQREADFKSLADQGFVAGHANQDRTRERIELERDLVTQQARLAEARATLAEAQNAKAAYLAETRRALNDRWSEAGLKQSQLTQESAKARQRTRLTQLTAPVAGTVQQLAVHTPGGVATEAQPLMVIVPHEAEVTAEVVIDNKDIGFVNAGQLAEVKLETFNFTKYGTVPAEVSWVTADAVEDEKRGAIFPATLRLTRPTILVDGKLIRLSPGMNLTAEIKTGKRRVIEYLLSPIQRTMSDSLTER</sequence>
<protein>
    <recommendedName>
        <fullName evidence="9">Membrane fusion protein (MFP) family protein</fullName>
    </recommendedName>
</protein>
<dbReference type="PATRIC" id="fig|413882.6.peg.160"/>
<keyword evidence="6 9" id="KW-0812">Transmembrane</keyword>
<evidence type="ECO:0000256" key="4">
    <source>
        <dbReference type="ARBA" id="ARBA00022475"/>
    </source>
</evidence>
<dbReference type="InterPro" id="IPR058982">
    <property type="entry name" value="Beta-barrel_AprE"/>
</dbReference>
<accession>A0A0G3BJZ5</accession>
<evidence type="ECO:0000256" key="7">
    <source>
        <dbReference type="ARBA" id="ARBA00022989"/>
    </source>
</evidence>
<feature type="transmembrane region" description="Helical" evidence="9">
    <location>
        <begin position="69"/>
        <end position="86"/>
    </location>
</feature>
<dbReference type="GO" id="GO:0009306">
    <property type="term" value="P:protein secretion"/>
    <property type="evidence" value="ECO:0007669"/>
    <property type="project" value="InterPro"/>
</dbReference>
<evidence type="ECO:0000256" key="9">
    <source>
        <dbReference type="RuleBase" id="RU365093"/>
    </source>
</evidence>
<evidence type="ECO:0000256" key="10">
    <source>
        <dbReference type="SAM" id="Coils"/>
    </source>
</evidence>
<keyword evidence="14" id="KW-1185">Reference proteome</keyword>
<dbReference type="InterPro" id="IPR050739">
    <property type="entry name" value="MFP"/>
</dbReference>
<dbReference type="AlphaFoldDB" id="A0A0G3BJZ5"/>
<dbReference type="InterPro" id="IPR059040">
    <property type="entry name" value="HH_CyaD-like"/>
</dbReference>
<dbReference type="OrthoDB" id="9775513at2"/>
<proteinExistence type="inferred from homology"/>
<dbReference type="Pfam" id="PF25988">
    <property type="entry name" value="HH_CyaD"/>
    <property type="match status" value="1"/>
</dbReference>
<evidence type="ECO:0000256" key="2">
    <source>
        <dbReference type="ARBA" id="ARBA00009477"/>
    </source>
</evidence>
<dbReference type="Pfam" id="PF26002">
    <property type="entry name" value="Beta-barrel_AprE"/>
    <property type="match status" value="1"/>
</dbReference>
<dbReference type="SUPFAM" id="SSF111369">
    <property type="entry name" value="HlyD-like secretion proteins"/>
    <property type="match status" value="1"/>
</dbReference>
<evidence type="ECO:0000313" key="14">
    <source>
        <dbReference type="Proteomes" id="UP000035352"/>
    </source>
</evidence>
<name>A0A0G3BJZ5_9BURK</name>
<dbReference type="PROSITE" id="PS00543">
    <property type="entry name" value="HLYD_FAMILY"/>
    <property type="match status" value="1"/>
</dbReference>
<evidence type="ECO:0000313" key="13">
    <source>
        <dbReference type="EMBL" id="AKJ26845.1"/>
    </source>
</evidence>
<dbReference type="Proteomes" id="UP000035352">
    <property type="component" value="Chromosome"/>
</dbReference>
<keyword evidence="3 9" id="KW-0813">Transport</keyword>
<evidence type="ECO:0000259" key="12">
    <source>
        <dbReference type="Pfam" id="PF26002"/>
    </source>
</evidence>
<dbReference type="InterPro" id="IPR006144">
    <property type="entry name" value="Secretion_HlyD_CS"/>
</dbReference>
<dbReference type="PANTHER" id="PTHR30386">
    <property type="entry name" value="MEMBRANE FUSION SUBUNIT OF EMRAB-TOLC MULTIDRUG EFFLUX PUMP"/>
    <property type="match status" value="1"/>
</dbReference>
<dbReference type="NCBIfam" id="TIGR01843">
    <property type="entry name" value="type_I_hlyD"/>
    <property type="match status" value="1"/>
</dbReference>
<comment type="subcellular location">
    <subcellularLocation>
        <location evidence="1 9">Cell inner membrane</location>
        <topology evidence="1 9">Single-pass membrane protein</topology>
    </subcellularLocation>
</comment>
<evidence type="ECO:0000259" key="11">
    <source>
        <dbReference type="Pfam" id="PF25988"/>
    </source>
</evidence>
<dbReference type="KEGG" id="pbh:AAW51_0154"/>
<keyword evidence="10" id="KW-0175">Coiled coil</keyword>
<dbReference type="PRINTS" id="PR01490">
    <property type="entry name" value="RTXTOXIND"/>
</dbReference>
<dbReference type="PANTHER" id="PTHR30386:SF27">
    <property type="entry name" value="MEMBRANE FUSION PROTEIN (MFP) FAMILY PROTEIN"/>
    <property type="match status" value="1"/>
</dbReference>
<evidence type="ECO:0000256" key="5">
    <source>
        <dbReference type="ARBA" id="ARBA00022519"/>
    </source>
</evidence>
<dbReference type="InterPro" id="IPR010129">
    <property type="entry name" value="T1SS_HlyD"/>
</dbReference>
<feature type="domain" description="CyaD-like alpha-helical hairpin" evidence="11">
    <location>
        <begin position="137"/>
        <end position="330"/>
    </location>
</feature>
<dbReference type="Gene3D" id="2.40.50.100">
    <property type="match status" value="1"/>
</dbReference>
<evidence type="ECO:0000256" key="8">
    <source>
        <dbReference type="ARBA" id="ARBA00023136"/>
    </source>
</evidence>
<reference evidence="13 14" key="1">
    <citation type="submission" date="2015-05" db="EMBL/GenBank/DDBJ databases">
        <authorList>
            <person name="Tang B."/>
            <person name="Yu Y."/>
        </authorList>
    </citation>
    <scope>NUCLEOTIDE SEQUENCE [LARGE SCALE GENOMIC DNA]</scope>
    <source>
        <strain evidence="13 14">DSM 7029</strain>
    </source>
</reference>
<gene>
    <name evidence="13" type="primary">hlyD</name>
    <name evidence="13" type="ORF">AAW51_0154</name>
</gene>
<feature type="coiled-coil region" evidence="10">
    <location>
        <begin position="262"/>
        <end position="298"/>
    </location>
</feature>
<keyword evidence="7 9" id="KW-1133">Transmembrane helix</keyword>
<evidence type="ECO:0000256" key="1">
    <source>
        <dbReference type="ARBA" id="ARBA00004377"/>
    </source>
</evidence>
<dbReference type="Gene3D" id="2.40.30.170">
    <property type="match status" value="1"/>
</dbReference>
<evidence type="ECO:0000256" key="6">
    <source>
        <dbReference type="ARBA" id="ARBA00022692"/>
    </source>
</evidence>
<dbReference type="EMBL" id="CP011371">
    <property type="protein sequence ID" value="AKJ26845.1"/>
    <property type="molecule type" value="Genomic_DNA"/>
</dbReference>
<keyword evidence="4 9" id="KW-1003">Cell membrane</keyword>
<dbReference type="RefSeq" id="WP_047193096.1">
    <property type="nucleotide sequence ID" value="NZ_CP011371.1"/>
</dbReference>
<feature type="domain" description="AprE-like beta-barrel" evidence="12">
    <location>
        <begin position="371"/>
        <end position="458"/>
    </location>
</feature>
<dbReference type="STRING" id="413882.AAW51_0154"/>
<keyword evidence="8 9" id="KW-0472">Membrane</keyword>